<keyword evidence="7 8" id="KW-0472">Membrane</keyword>
<keyword evidence="6 8" id="KW-1133">Transmembrane helix</keyword>
<accession>A0AAV9CVZ2</accession>
<keyword evidence="12" id="KW-1185">Reference proteome</keyword>
<feature type="transmembrane region" description="Helical" evidence="8">
    <location>
        <begin position="85"/>
        <end position="111"/>
    </location>
</feature>
<evidence type="ECO:0000256" key="2">
    <source>
        <dbReference type="ARBA" id="ARBA00007651"/>
    </source>
</evidence>
<organism evidence="11 12">
    <name type="scientific">Acorus calamus</name>
    <name type="common">Sweet flag</name>
    <dbReference type="NCBI Taxonomy" id="4465"/>
    <lineage>
        <taxon>Eukaryota</taxon>
        <taxon>Viridiplantae</taxon>
        <taxon>Streptophyta</taxon>
        <taxon>Embryophyta</taxon>
        <taxon>Tracheophyta</taxon>
        <taxon>Spermatophyta</taxon>
        <taxon>Magnoliopsida</taxon>
        <taxon>Liliopsida</taxon>
        <taxon>Acoraceae</taxon>
        <taxon>Acorus</taxon>
    </lineage>
</organism>
<dbReference type="InterPro" id="IPR006459">
    <property type="entry name" value="CASP/CASPL"/>
</dbReference>
<evidence type="ECO:0000256" key="4">
    <source>
        <dbReference type="ARBA" id="ARBA00022475"/>
    </source>
</evidence>
<protein>
    <recommendedName>
        <fullName evidence="8">CASP-like protein</fullName>
    </recommendedName>
</protein>
<feature type="compositionally biased region" description="Polar residues" evidence="9">
    <location>
        <begin position="1"/>
        <end position="18"/>
    </location>
</feature>
<dbReference type="EMBL" id="JAUJYO010000017">
    <property type="protein sequence ID" value="KAK1292533.1"/>
    <property type="molecule type" value="Genomic_DNA"/>
</dbReference>
<keyword evidence="4 8" id="KW-1003">Cell membrane</keyword>
<evidence type="ECO:0000259" key="10">
    <source>
        <dbReference type="Pfam" id="PF04535"/>
    </source>
</evidence>
<evidence type="ECO:0000256" key="7">
    <source>
        <dbReference type="ARBA" id="ARBA00023136"/>
    </source>
</evidence>
<dbReference type="PANTHER" id="PTHR36488">
    <property type="entry name" value="CASP-LIKE PROTEIN 1U1"/>
    <property type="match status" value="1"/>
</dbReference>
<evidence type="ECO:0000256" key="3">
    <source>
        <dbReference type="ARBA" id="ARBA00011489"/>
    </source>
</evidence>
<name>A0AAV9CVZ2_ACOCL</name>
<feature type="domain" description="Casparian strip membrane protein" evidence="10">
    <location>
        <begin position="36"/>
        <end position="184"/>
    </location>
</feature>
<reference evidence="11" key="1">
    <citation type="journal article" date="2023" name="Nat. Commun.">
        <title>Diploid and tetraploid genomes of Acorus and the evolution of monocots.</title>
        <authorList>
            <person name="Ma L."/>
            <person name="Liu K.W."/>
            <person name="Li Z."/>
            <person name="Hsiao Y.Y."/>
            <person name="Qi Y."/>
            <person name="Fu T."/>
            <person name="Tang G.D."/>
            <person name="Zhang D."/>
            <person name="Sun W.H."/>
            <person name="Liu D.K."/>
            <person name="Li Y."/>
            <person name="Chen G.Z."/>
            <person name="Liu X.D."/>
            <person name="Liao X.Y."/>
            <person name="Jiang Y.T."/>
            <person name="Yu X."/>
            <person name="Hao Y."/>
            <person name="Huang J."/>
            <person name="Zhao X.W."/>
            <person name="Ke S."/>
            <person name="Chen Y.Y."/>
            <person name="Wu W.L."/>
            <person name="Hsu J.L."/>
            <person name="Lin Y.F."/>
            <person name="Huang M.D."/>
            <person name="Li C.Y."/>
            <person name="Huang L."/>
            <person name="Wang Z.W."/>
            <person name="Zhao X."/>
            <person name="Zhong W.Y."/>
            <person name="Peng D.H."/>
            <person name="Ahmad S."/>
            <person name="Lan S."/>
            <person name="Zhang J.S."/>
            <person name="Tsai W.C."/>
            <person name="Van de Peer Y."/>
            <person name="Liu Z.J."/>
        </authorList>
    </citation>
    <scope>NUCLEOTIDE SEQUENCE</scope>
    <source>
        <strain evidence="11">CP</strain>
    </source>
</reference>
<dbReference type="GO" id="GO:0005886">
    <property type="term" value="C:plasma membrane"/>
    <property type="evidence" value="ECO:0007669"/>
    <property type="project" value="UniProtKB-SubCell"/>
</dbReference>
<feature type="region of interest" description="Disordered" evidence="9">
    <location>
        <begin position="1"/>
        <end position="22"/>
    </location>
</feature>
<gene>
    <name evidence="11" type="ORF">QJS10_CPB17g01437</name>
</gene>
<comment type="similarity">
    <text evidence="2 8">Belongs to the Casparian strip membrane proteins (CASP) family.</text>
</comment>
<comment type="subunit">
    <text evidence="3 8">Homodimer and heterodimers.</text>
</comment>
<dbReference type="Proteomes" id="UP001180020">
    <property type="component" value="Unassembled WGS sequence"/>
</dbReference>
<evidence type="ECO:0000313" key="12">
    <source>
        <dbReference type="Proteomes" id="UP001180020"/>
    </source>
</evidence>
<evidence type="ECO:0000256" key="1">
    <source>
        <dbReference type="ARBA" id="ARBA00004651"/>
    </source>
</evidence>
<feature type="transmembrane region" description="Helical" evidence="8">
    <location>
        <begin position="175"/>
        <end position="197"/>
    </location>
</feature>
<proteinExistence type="inferred from homology"/>
<dbReference type="NCBIfam" id="TIGR01569">
    <property type="entry name" value="A_tha_TIGR01569"/>
    <property type="match status" value="1"/>
</dbReference>
<evidence type="ECO:0000256" key="8">
    <source>
        <dbReference type="RuleBase" id="RU361233"/>
    </source>
</evidence>
<dbReference type="AlphaFoldDB" id="A0AAV9CVZ2"/>
<dbReference type="PANTHER" id="PTHR36488:SF8">
    <property type="entry name" value="CASP-LIKE PROTEIN 1U1"/>
    <property type="match status" value="1"/>
</dbReference>
<evidence type="ECO:0000256" key="5">
    <source>
        <dbReference type="ARBA" id="ARBA00022692"/>
    </source>
</evidence>
<dbReference type="Pfam" id="PF04535">
    <property type="entry name" value="CASP_dom"/>
    <property type="match status" value="1"/>
</dbReference>
<reference evidence="11" key="2">
    <citation type="submission" date="2023-06" db="EMBL/GenBank/DDBJ databases">
        <authorList>
            <person name="Ma L."/>
            <person name="Liu K.-W."/>
            <person name="Li Z."/>
            <person name="Hsiao Y.-Y."/>
            <person name="Qi Y."/>
            <person name="Fu T."/>
            <person name="Tang G."/>
            <person name="Zhang D."/>
            <person name="Sun W.-H."/>
            <person name="Liu D.-K."/>
            <person name="Li Y."/>
            <person name="Chen G.-Z."/>
            <person name="Liu X.-D."/>
            <person name="Liao X.-Y."/>
            <person name="Jiang Y.-T."/>
            <person name="Yu X."/>
            <person name="Hao Y."/>
            <person name="Huang J."/>
            <person name="Zhao X.-W."/>
            <person name="Ke S."/>
            <person name="Chen Y.-Y."/>
            <person name="Wu W.-L."/>
            <person name="Hsu J.-L."/>
            <person name="Lin Y.-F."/>
            <person name="Huang M.-D."/>
            <person name="Li C.-Y."/>
            <person name="Huang L."/>
            <person name="Wang Z.-W."/>
            <person name="Zhao X."/>
            <person name="Zhong W.-Y."/>
            <person name="Peng D.-H."/>
            <person name="Ahmad S."/>
            <person name="Lan S."/>
            <person name="Zhang J.-S."/>
            <person name="Tsai W.-C."/>
            <person name="Van De Peer Y."/>
            <person name="Liu Z.-J."/>
        </authorList>
    </citation>
    <scope>NUCLEOTIDE SEQUENCE</scope>
    <source>
        <strain evidence="11">CP</strain>
        <tissue evidence="11">Leaves</tissue>
    </source>
</reference>
<feature type="transmembrane region" description="Helical" evidence="8">
    <location>
        <begin position="38"/>
        <end position="58"/>
    </location>
</feature>
<evidence type="ECO:0000313" key="11">
    <source>
        <dbReference type="EMBL" id="KAK1292533.1"/>
    </source>
</evidence>
<evidence type="ECO:0000256" key="6">
    <source>
        <dbReference type="ARBA" id="ARBA00022989"/>
    </source>
</evidence>
<sequence length="201" mass="21766">MESTTTTLSGKTVPTSESGYEGRVRAPTPDVNFFRLDVLLRLLLFSATVTATVVMVTANQSKTIVSPFLAFPITREAKFVHSPAFIYFIVACSVTCLYSVLTILTSCFAVAKRSPSSGLLFFLMFMDVFMLGVMASATGSAGSIAYVGLKGNSHVQWNKICNIYGKFCRHIGSSVGVGIIASIALVMLVILSGYSLYRRIR</sequence>
<comment type="subcellular location">
    <subcellularLocation>
        <location evidence="1 8">Cell membrane</location>
        <topology evidence="1 8">Multi-pass membrane protein</topology>
    </subcellularLocation>
</comment>
<dbReference type="InterPro" id="IPR006702">
    <property type="entry name" value="CASP_dom"/>
</dbReference>
<dbReference type="InterPro" id="IPR044173">
    <property type="entry name" value="CASPL"/>
</dbReference>
<comment type="caution">
    <text evidence="11">The sequence shown here is derived from an EMBL/GenBank/DDBJ whole genome shotgun (WGS) entry which is preliminary data.</text>
</comment>
<keyword evidence="5 8" id="KW-0812">Transmembrane</keyword>
<feature type="transmembrane region" description="Helical" evidence="8">
    <location>
        <begin position="118"/>
        <end position="149"/>
    </location>
</feature>
<evidence type="ECO:0000256" key="9">
    <source>
        <dbReference type="SAM" id="MobiDB-lite"/>
    </source>
</evidence>